<evidence type="ECO:0000313" key="3">
    <source>
        <dbReference type="Proteomes" id="UP000184063"/>
    </source>
</evidence>
<evidence type="ECO:0000256" key="1">
    <source>
        <dbReference type="SAM" id="MobiDB-lite"/>
    </source>
</evidence>
<proteinExistence type="predicted"/>
<gene>
    <name evidence="2" type="ORF">ASPFODRAFT_79546</name>
</gene>
<accession>A0A1M3TMQ4</accession>
<name>A0A1M3TMQ4_ASPLC</name>
<protein>
    <submittedName>
        <fullName evidence="2">Uncharacterized protein</fullName>
    </submittedName>
</protein>
<dbReference type="AlphaFoldDB" id="A0A1M3TMQ4"/>
<sequence length="121" mass="13924">MEWMAGRRPAGDSDPLGREPRLPEPQHRMEDQQHPSTTACGRCKQPEHYLSSRFGQTCLHFPTYICEAKNKTISSISRWEVRRSGLLRIVHMDIAVREDSVVWVTAPVVAVTEISFVRRHN</sequence>
<reference evidence="3" key="1">
    <citation type="journal article" date="2017" name="Genome Biol.">
        <title>Comparative genomics reveals high biological diversity and specific adaptations in the industrially and medically important fungal genus Aspergillus.</title>
        <authorList>
            <person name="de Vries R.P."/>
            <person name="Riley R."/>
            <person name="Wiebenga A."/>
            <person name="Aguilar-Osorio G."/>
            <person name="Amillis S."/>
            <person name="Uchima C.A."/>
            <person name="Anderluh G."/>
            <person name="Asadollahi M."/>
            <person name="Askin M."/>
            <person name="Barry K."/>
            <person name="Battaglia E."/>
            <person name="Bayram O."/>
            <person name="Benocci T."/>
            <person name="Braus-Stromeyer S.A."/>
            <person name="Caldana C."/>
            <person name="Canovas D."/>
            <person name="Cerqueira G.C."/>
            <person name="Chen F."/>
            <person name="Chen W."/>
            <person name="Choi C."/>
            <person name="Clum A."/>
            <person name="Dos Santos R.A."/>
            <person name="Damasio A.R."/>
            <person name="Diallinas G."/>
            <person name="Emri T."/>
            <person name="Fekete E."/>
            <person name="Flipphi M."/>
            <person name="Freyberg S."/>
            <person name="Gallo A."/>
            <person name="Gournas C."/>
            <person name="Habgood R."/>
            <person name="Hainaut M."/>
            <person name="Harispe M.L."/>
            <person name="Henrissat B."/>
            <person name="Hilden K.S."/>
            <person name="Hope R."/>
            <person name="Hossain A."/>
            <person name="Karabika E."/>
            <person name="Karaffa L."/>
            <person name="Karanyi Z."/>
            <person name="Krasevec N."/>
            <person name="Kuo A."/>
            <person name="Kusch H."/>
            <person name="LaButti K."/>
            <person name="Lagendijk E.L."/>
            <person name="Lapidus A."/>
            <person name="Levasseur A."/>
            <person name="Lindquist E."/>
            <person name="Lipzen A."/>
            <person name="Logrieco A.F."/>
            <person name="MacCabe A."/>
            <person name="Maekelae M.R."/>
            <person name="Malavazi I."/>
            <person name="Melin P."/>
            <person name="Meyer V."/>
            <person name="Mielnichuk N."/>
            <person name="Miskei M."/>
            <person name="Molnar A.P."/>
            <person name="Mule G."/>
            <person name="Ngan C.Y."/>
            <person name="Orejas M."/>
            <person name="Orosz E."/>
            <person name="Ouedraogo J.P."/>
            <person name="Overkamp K.M."/>
            <person name="Park H.-S."/>
            <person name="Perrone G."/>
            <person name="Piumi F."/>
            <person name="Punt P.J."/>
            <person name="Ram A.F."/>
            <person name="Ramon A."/>
            <person name="Rauscher S."/>
            <person name="Record E."/>
            <person name="Riano-Pachon D.M."/>
            <person name="Robert V."/>
            <person name="Roehrig J."/>
            <person name="Ruller R."/>
            <person name="Salamov A."/>
            <person name="Salih N.S."/>
            <person name="Samson R.A."/>
            <person name="Sandor E."/>
            <person name="Sanguinetti M."/>
            <person name="Schuetze T."/>
            <person name="Sepcic K."/>
            <person name="Shelest E."/>
            <person name="Sherlock G."/>
            <person name="Sophianopoulou V."/>
            <person name="Squina F.M."/>
            <person name="Sun H."/>
            <person name="Susca A."/>
            <person name="Todd R.B."/>
            <person name="Tsang A."/>
            <person name="Unkles S.E."/>
            <person name="van de Wiele N."/>
            <person name="van Rossen-Uffink D."/>
            <person name="Oliveira J.V."/>
            <person name="Vesth T.C."/>
            <person name="Visser J."/>
            <person name="Yu J.-H."/>
            <person name="Zhou M."/>
            <person name="Andersen M.R."/>
            <person name="Archer D.B."/>
            <person name="Baker S.E."/>
            <person name="Benoit I."/>
            <person name="Brakhage A.A."/>
            <person name="Braus G.H."/>
            <person name="Fischer R."/>
            <person name="Frisvad J.C."/>
            <person name="Goldman G.H."/>
            <person name="Houbraken J."/>
            <person name="Oakley B."/>
            <person name="Pocsi I."/>
            <person name="Scazzocchio C."/>
            <person name="Seiboth B."/>
            <person name="vanKuyk P.A."/>
            <person name="Wortman J."/>
            <person name="Dyer P.S."/>
            <person name="Grigoriev I.V."/>
        </authorList>
    </citation>
    <scope>NUCLEOTIDE SEQUENCE [LARGE SCALE GENOMIC DNA]</scope>
    <source>
        <strain evidence="3">CBS 106.47</strain>
    </source>
</reference>
<evidence type="ECO:0000313" key="2">
    <source>
        <dbReference type="EMBL" id="OJZ88001.1"/>
    </source>
</evidence>
<dbReference type="VEuPathDB" id="FungiDB:ASPFODRAFT_79546"/>
<dbReference type="Proteomes" id="UP000184063">
    <property type="component" value="Unassembled WGS sequence"/>
</dbReference>
<organism evidence="2 3">
    <name type="scientific">Aspergillus luchuensis (strain CBS 106.47)</name>
    <dbReference type="NCBI Taxonomy" id="1137211"/>
    <lineage>
        <taxon>Eukaryota</taxon>
        <taxon>Fungi</taxon>
        <taxon>Dikarya</taxon>
        <taxon>Ascomycota</taxon>
        <taxon>Pezizomycotina</taxon>
        <taxon>Eurotiomycetes</taxon>
        <taxon>Eurotiomycetidae</taxon>
        <taxon>Eurotiales</taxon>
        <taxon>Aspergillaceae</taxon>
        <taxon>Aspergillus</taxon>
        <taxon>Aspergillus subgen. Circumdati</taxon>
    </lineage>
</organism>
<feature type="compositionally biased region" description="Basic and acidic residues" evidence="1">
    <location>
        <begin position="9"/>
        <end position="33"/>
    </location>
</feature>
<dbReference type="EMBL" id="KV878239">
    <property type="protein sequence ID" value="OJZ88001.1"/>
    <property type="molecule type" value="Genomic_DNA"/>
</dbReference>
<feature type="region of interest" description="Disordered" evidence="1">
    <location>
        <begin position="1"/>
        <end position="40"/>
    </location>
</feature>